<dbReference type="OrthoDB" id="1902587at2759"/>
<dbReference type="RefSeq" id="XP_016610214.1">
    <property type="nucleotide sequence ID" value="XM_016750949.1"/>
</dbReference>
<dbReference type="InParanoid" id="A0A0L0HMN6"/>
<evidence type="ECO:0000256" key="5">
    <source>
        <dbReference type="ARBA" id="ARBA00023110"/>
    </source>
</evidence>
<keyword evidence="3" id="KW-0677">Repeat</keyword>
<organism evidence="10 11">
    <name type="scientific">Spizellomyces punctatus (strain DAOM BR117)</name>
    <dbReference type="NCBI Taxonomy" id="645134"/>
    <lineage>
        <taxon>Eukaryota</taxon>
        <taxon>Fungi</taxon>
        <taxon>Fungi incertae sedis</taxon>
        <taxon>Chytridiomycota</taxon>
        <taxon>Chytridiomycota incertae sedis</taxon>
        <taxon>Chytridiomycetes</taxon>
        <taxon>Spizellomycetales</taxon>
        <taxon>Spizellomycetaceae</taxon>
        <taxon>Spizellomyces</taxon>
    </lineage>
</organism>
<protein>
    <recommendedName>
        <fullName evidence="2 7">peptidylprolyl isomerase</fullName>
        <ecNumber evidence="2 7">5.2.1.8</ecNumber>
    </recommendedName>
</protein>
<evidence type="ECO:0000259" key="9">
    <source>
        <dbReference type="PROSITE" id="PS50059"/>
    </source>
</evidence>
<dbReference type="InterPro" id="IPR001179">
    <property type="entry name" value="PPIase_FKBP_dom"/>
</dbReference>
<proteinExistence type="predicted"/>
<dbReference type="InterPro" id="IPR019734">
    <property type="entry name" value="TPR_rpt"/>
</dbReference>
<feature type="repeat" description="TPR" evidence="8">
    <location>
        <begin position="428"/>
        <end position="461"/>
    </location>
</feature>
<accession>A0A0L0HMN6</accession>
<dbReference type="AlphaFoldDB" id="A0A0L0HMN6"/>
<dbReference type="PANTHER" id="PTHR46512">
    <property type="entry name" value="PEPTIDYLPROLYL ISOMERASE"/>
    <property type="match status" value="1"/>
</dbReference>
<dbReference type="FunFam" id="3.10.50.40:FF:000006">
    <property type="entry name" value="Peptidyl-prolyl cis-trans isomerase"/>
    <property type="match status" value="1"/>
</dbReference>
<dbReference type="GO" id="GO:0003755">
    <property type="term" value="F:peptidyl-prolyl cis-trans isomerase activity"/>
    <property type="evidence" value="ECO:0007669"/>
    <property type="project" value="UniProtKB-KW"/>
</dbReference>
<evidence type="ECO:0000256" key="6">
    <source>
        <dbReference type="ARBA" id="ARBA00023235"/>
    </source>
</evidence>
<dbReference type="InterPro" id="IPR050754">
    <property type="entry name" value="FKBP4/5/8-like"/>
</dbReference>
<dbReference type="PROSITE" id="PS50005">
    <property type="entry name" value="TPR"/>
    <property type="match status" value="2"/>
</dbReference>
<feature type="repeat" description="TPR" evidence="8">
    <location>
        <begin position="470"/>
        <end position="503"/>
    </location>
</feature>
<reference evidence="10 11" key="1">
    <citation type="submission" date="2009-08" db="EMBL/GenBank/DDBJ databases">
        <title>The Genome Sequence of Spizellomyces punctatus strain DAOM BR117.</title>
        <authorList>
            <consortium name="The Broad Institute Genome Sequencing Platform"/>
            <person name="Russ C."/>
            <person name="Cuomo C."/>
            <person name="Shea T."/>
            <person name="Young S.K."/>
            <person name="Zeng Q."/>
            <person name="Koehrsen M."/>
            <person name="Haas B."/>
            <person name="Borodovsky M."/>
            <person name="Guigo R."/>
            <person name="Alvarado L."/>
            <person name="Berlin A."/>
            <person name="Bochicchio J."/>
            <person name="Borenstein D."/>
            <person name="Chapman S."/>
            <person name="Chen Z."/>
            <person name="Engels R."/>
            <person name="Freedman E."/>
            <person name="Gellesch M."/>
            <person name="Goldberg J."/>
            <person name="Griggs A."/>
            <person name="Gujja S."/>
            <person name="Heiman D."/>
            <person name="Hepburn T."/>
            <person name="Howarth C."/>
            <person name="Jen D."/>
            <person name="Larson L."/>
            <person name="Lewis B."/>
            <person name="Mehta T."/>
            <person name="Park D."/>
            <person name="Pearson M."/>
            <person name="Roberts A."/>
            <person name="Saif S."/>
            <person name="Shenoy N."/>
            <person name="Sisk P."/>
            <person name="Stolte C."/>
            <person name="Sykes S."/>
            <person name="Thomson T."/>
            <person name="Walk T."/>
            <person name="White J."/>
            <person name="Yandava C."/>
            <person name="Burger G."/>
            <person name="Gray M.W."/>
            <person name="Holland P.W.H."/>
            <person name="King N."/>
            <person name="Lang F.B.F."/>
            <person name="Roger A.J."/>
            <person name="Ruiz-Trillo I."/>
            <person name="Lander E."/>
            <person name="Nusbaum C."/>
        </authorList>
    </citation>
    <scope>NUCLEOTIDE SEQUENCE [LARGE SCALE GENOMIC DNA]</scope>
    <source>
        <strain evidence="10 11">DAOM BR117</strain>
    </source>
</reference>
<evidence type="ECO:0000256" key="1">
    <source>
        <dbReference type="ARBA" id="ARBA00000971"/>
    </source>
</evidence>
<feature type="domain" description="PPIase FKBP-type" evidence="9">
    <location>
        <begin position="74"/>
        <end position="163"/>
    </location>
</feature>
<dbReference type="EC" id="5.2.1.8" evidence="2 7"/>
<dbReference type="Gene3D" id="3.10.50.40">
    <property type="match status" value="3"/>
</dbReference>
<name>A0A0L0HMN6_SPIPD</name>
<keyword evidence="4 8" id="KW-0802">TPR repeat</keyword>
<evidence type="ECO:0000256" key="2">
    <source>
        <dbReference type="ARBA" id="ARBA00013194"/>
    </source>
</evidence>
<dbReference type="InterPro" id="IPR011990">
    <property type="entry name" value="TPR-like_helical_dom_sf"/>
</dbReference>
<dbReference type="Proteomes" id="UP000053201">
    <property type="component" value="Unassembled WGS sequence"/>
</dbReference>
<dbReference type="SMART" id="SM00028">
    <property type="entry name" value="TPR"/>
    <property type="match status" value="3"/>
</dbReference>
<dbReference type="PANTHER" id="PTHR46512:SF9">
    <property type="entry name" value="PEPTIDYLPROLYL ISOMERASE"/>
    <property type="match status" value="1"/>
</dbReference>
<dbReference type="EMBL" id="KQ257453">
    <property type="protein sequence ID" value="KND02175.1"/>
    <property type="molecule type" value="Genomic_DNA"/>
</dbReference>
<dbReference type="Gene3D" id="1.25.40.10">
    <property type="entry name" value="Tetratricopeptide repeat domain"/>
    <property type="match status" value="1"/>
</dbReference>
<evidence type="ECO:0000256" key="7">
    <source>
        <dbReference type="PROSITE-ProRule" id="PRU00277"/>
    </source>
</evidence>
<evidence type="ECO:0000256" key="8">
    <source>
        <dbReference type="PROSITE-ProRule" id="PRU00339"/>
    </source>
</evidence>
<dbReference type="STRING" id="645134.A0A0L0HMN6"/>
<comment type="catalytic activity">
    <reaction evidence="1 7">
        <text>[protein]-peptidylproline (omega=180) = [protein]-peptidylproline (omega=0)</text>
        <dbReference type="Rhea" id="RHEA:16237"/>
        <dbReference type="Rhea" id="RHEA-COMP:10747"/>
        <dbReference type="Rhea" id="RHEA-COMP:10748"/>
        <dbReference type="ChEBI" id="CHEBI:83833"/>
        <dbReference type="ChEBI" id="CHEBI:83834"/>
        <dbReference type="EC" id="5.2.1.8"/>
    </reaction>
</comment>
<dbReference type="OMA" id="FGAEGNE"/>
<evidence type="ECO:0000313" key="10">
    <source>
        <dbReference type="EMBL" id="KND02175.1"/>
    </source>
</evidence>
<dbReference type="eggNOG" id="KOG0543">
    <property type="taxonomic scope" value="Eukaryota"/>
</dbReference>
<dbReference type="SUPFAM" id="SSF54534">
    <property type="entry name" value="FKBP-like"/>
    <property type="match status" value="3"/>
</dbReference>
<feature type="domain" description="PPIase FKBP-type" evidence="9">
    <location>
        <begin position="310"/>
        <end position="404"/>
    </location>
</feature>
<dbReference type="InterPro" id="IPR046357">
    <property type="entry name" value="PPIase_dom_sf"/>
</dbReference>
<feature type="domain" description="PPIase FKBP-type" evidence="9">
    <location>
        <begin position="192"/>
        <end position="283"/>
    </location>
</feature>
<dbReference type="GeneID" id="27686235"/>
<dbReference type="Pfam" id="PF00254">
    <property type="entry name" value="FKBP_C"/>
    <property type="match status" value="3"/>
</dbReference>
<evidence type="ECO:0000256" key="3">
    <source>
        <dbReference type="ARBA" id="ARBA00022737"/>
    </source>
</evidence>
<keyword evidence="6 7" id="KW-0413">Isomerase</keyword>
<dbReference type="SUPFAM" id="SSF48452">
    <property type="entry name" value="TPR-like"/>
    <property type="match status" value="1"/>
</dbReference>
<sequence>MDAQLAVAAEIMDMDDPAIEILRNRVPDLGQDPYDSFSEDERDEEDITKNITKDGGVTKRILRAGEGLKTPEKGDEVYVTYIGRLVPGGQIFDQHVDEGAPFKFILGSGMVIAGWEEGIPTMKEGEQAILTIKPEYGYGRVGLPPKIPANATLEFKVQVWSWKPSSALTKDGKVILKKTKQDEKGWHTPKDDWEVIVNLKGFITDSETIFVERDDFAFTLGKETDPIFPPGCLISKAIQRFERGDQGFLVVPPEHAYGRYGNASFGIPPFATLRYELELLRWHQVDKINHTPVVKKILVEGTGWEKPHVGSVVEVRATGRCVQCGKHFLQIPSSNPTTRQESHFVLCSGAFPEAVELAVEHMRVGEKALVTAPADFGYGKSLAREVDIPQQDDLEFEIELVSFERTSEIWDMTHDERFVGMQTHREMGNKLFKDGKPRLARKNYERAVKYFQHEYTLDPKYQACVNAVLLPCYSNLAACYLKSQEWTRAIHYASKALSIDRDNVKALYRRAQGYLGRADYELAKKDCDHALGYADETVEKDLVVLLKHVQMRMKETDAKQKKLFAKMLSGVVSA</sequence>
<dbReference type="VEuPathDB" id="FungiDB:SPPG_02665"/>
<keyword evidence="5 7" id="KW-0697">Rotamase</keyword>
<gene>
    <name evidence="10" type="ORF">SPPG_02665</name>
</gene>
<evidence type="ECO:0000313" key="11">
    <source>
        <dbReference type="Proteomes" id="UP000053201"/>
    </source>
</evidence>
<dbReference type="PROSITE" id="PS50059">
    <property type="entry name" value="FKBP_PPIASE"/>
    <property type="match status" value="3"/>
</dbReference>
<evidence type="ECO:0000256" key="4">
    <source>
        <dbReference type="ARBA" id="ARBA00022803"/>
    </source>
</evidence>
<keyword evidence="11" id="KW-1185">Reference proteome</keyword>